<sequence length="373" mass="43130">MQKRRTTGLRQIKGIWHIDKTINGQRFCQSCGTSEKQEAEEMLARLIDQQRKARLFGERPDRIFRVAATKYLEDYCHKKSIGCDANDLIKLDEFIGDVYLKDIHNGTLEKFIKARKKDGVKSGTVNRSLAVLKIILNLCVNEWRDQQGLTWLETIPKISNVDWKDKRKPRPISWSEQNKLFSKLPEHLREACLYKVNTGCREQEVCQLQWDWEVQIPELKTSVFILPEWVTKNGKERVVVLNSTAMAVINRQRGKHEERVFTYQGKPLAGLNEGAWQRHRKKVGLSDVRIHDLRHTTGRRLRAAGVPKETRSDILGHDNGDMTSHYSIAEIDELIEAVEKIADESTSATPTLNSLRNDQSRKNHEDIKKELTI</sequence>
<dbReference type="PROSITE" id="PS51898">
    <property type="entry name" value="TYR_RECOMBINASE"/>
    <property type="match status" value="1"/>
</dbReference>
<organism evidence="7 8">
    <name type="scientific">Alkalimarinus alittae</name>
    <dbReference type="NCBI Taxonomy" id="2961619"/>
    <lineage>
        <taxon>Bacteria</taxon>
        <taxon>Pseudomonadati</taxon>
        <taxon>Pseudomonadota</taxon>
        <taxon>Gammaproteobacteria</taxon>
        <taxon>Alteromonadales</taxon>
        <taxon>Alteromonadaceae</taxon>
        <taxon>Alkalimarinus</taxon>
    </lineage>
</organism>
<name>A0ABY6N4N2_9ALTE</name>
<dbReference type="InterPro" id="IPR013762">
    <property type="entry name" value="Integrase-like_cat_sf"/>
</dbReference>
<dbReference type="PANTHER" id="PTHR30349">
    <property type="entry name" value="PHAGE INTEGRASE-RELATED"/>
    <property type="match status" value="1"/>
</dbReference>
<dbReference type="InterPro" id="IPR010998">
    <property type="entry name" value="Integrase_recombinase_N"/>
</dbReference>
<gene>
    <name evidence="7" type="ORF">NKI27_04150</name>
</gene>
<protein>
    <submittedName>
        <fullName evidence="7">Site-specific integrase</fullName>
    </submittedName>
</protein>
<feature type="region of interest" description="Disordered" evidence="5">
    <location>
        <begin position="345"/>
        <end position="373"/>
    </location>
</feature>
<feature type="compositionally biased region" description="Polar residues" evidence="5">
    <location>
        <begin position="345"/>
        <end position="357"/>
    </location>
</feature>
<evidence type="ECO:0000256" key="1">
    <source>
        <dbReference type="ARBA" id="ARBA00008857"/>
    </source>
</evidence>
<reference evidence="7" key="1">
    <citation type="submission" date="2022-06" db="EMBL/GenBank/DDBJ databases">
        <title>Alkalimarinus sp. nov., isolated from gut of a Alitta virens.</title>
        <authorList>
            <person name="Yang A.I."/>
            <person name="Shin N.-R."/>
        </authorList>
    </citation>
    <scope>NUCLEOTIDE SEQUENCE</scope>
    <source>
        <strain evidence="7">A2M4</strain>
    </source>
</reference>
<evidence type="ECO:0000313" key="8">
    <source>
        <dbReference type="Proteomes" id="UP001163739"/>
    </source>
</evidence>
<dbReference type="InterPro" id="IPR002104">
    <property type="entry name" value="Integrase_catalytic"/>
</dbReference>
<dbReference type="SUPFAM" id="SSF56349">
    <property type="entry name" value="DNA breaking-rejoining enzymes"/>
    <property type="match status" value="1"/>
</dbReference>
<dbReference type="PANTHER" id="PTHR30349:SF41">
    <property type="entry name" value="INTEGRASE_RECOMBINASE PROTEIN MJ0367-RELATED"/>
    <property type="match status" value="1"/>
</dbReference>
<feature type="domain" description="Tyr recombinase" evidence="6">
    <location>
        <begin position="167"/>
        <end position="339"/>
    </location>
</feature>
<evidence type="ECO:0000259" key="6">
    <source>
        <dbReference type="PROSITE" id="PS51898"/>
    </source>
</evidence>
<keyword evidence="3" id="KW-0238">DNA-binding</keyword>
<dbReference type="Proteomes" id="UP001163739">
    <property type="component" value="Chromosome"/>
</dbReference>
<dbReference type="CDD" id="cd00796">
    <property type="entry name" value="INT_Rci_Hp1_C"/>
    <property type="match status" value="1"/>
</dbReference>
<dbReference type="RefSeq" id="WP_265048433.1">
    <property type="nucleotide sequence ID" value="NZ_CP100390.1"/>
</dbReference>
<evidence type="ECO:0000256" key="4">
    <source>
        <dbReference type="ARBA" id="ARBA00023172"/>
    </source>
</evidence>
<dbReference type="Pfam" id="PF00589">
    <property type="entry name" value="Phage_integrase"/>
    <property type="match status" value="1"/>
</dbReference>
<proteinExistence type="inferred from homology"/>
<evidence type="ECO:0000256" key="2">
    <source>
        <dbReference type="ARBA" id="ARBA00022908"/>
    </source>
</evidence>
<evidence type="ECO:0000256" key="3">
    <source>
        <dbReference type="ARBA" id="ARBA00023125"/>
    </source>
</evidence>
<comment type="similarity">
    <text evidence="1">Belongs to the 'phage' integrase family.</text>
</comment>
<dbReference type="EMBL" id="CP100390">
    <property type="protein sequence ID" value="UZE96952.1"/>
    <property type="molecule type" value="Genomic_DNA"/>
</dbReference>
<feature type="compositionally biased region" description="Basic and acidic residues" evidence="5">
    <location>
        <begin position="358"/>
        <end position="373"/>
    </location>
</feature>
<dbReference type="InterPro" id="IPR011010">
    <property type="entry name" value="DNA_brk_join_enz"/>
</dbReference>
<dbReference type="InterPro" id="IPR050090">
    <property type="entry name" value="Tyrosine_recombinase_XerCD"/>
</dbReference>
<dbReference type="Gene3D" id="1.10.150.130">
    <property type="match status" value="1"/>
</dbReference>
<keyword evidence="4" id="KW-0233">DNA recombination</keyword>
<keyword evidence="2" id="KW-0229">DNA integration</keyword>
<evidence type="ECO:0000256" key="5">
    <source>
        <dbReference type="SAM" id="MobiDB-lite"/>
    </source>
</evidence>
<dbReference type="Gene3D" id="1.10.443.10">
    <property type="entry name" value="Intergrase catalytic core"/>
    <property type="match status" value="1"/>
</dbReference>
<accession>A0ABY6N4N2</accession>
<keyword evidence="8" id="KW-1185">Reference proteome</keyword>
<evidence type="ECO:0000313" key="7">
    <source>
        <dbReference type="EMBL" id="UZE96952.1"/>
    </source>
</evidence>